<protein>
    <recommendedName>
        <fullName evidence="3">Amidoligase enzyme</fullName>
    </recommendedName>
</protein>
<gene>
    <name evidence="1" type="ORF">Thi970DRAFT_02317</name>
</gene>
<dbReference type="STRING" id="631362.Thi970DRAFT_02317"/>
<dbReference type="RefSeq" id="WP_009148655.1">
    <property type="nucleotide sequence ID" value="NZ_CP121471.1"/>
</dbReference>
<organism evidence="1 2">
    <name type="scientific">Thiorhodovibrio frisius</name>
    <dbReference type="NCBI Taxonomy" id="631362"/>
    <lineage>
        <taxon>Bacteria</taxon>
        <taxon>Pseudomonadati</taxon>
        <taxon>Pseudomonadota</taxon>
        <taxon>Gammaproteobacteria</taxon>
        <taxon>Chromatiales</taxon>
        <taxon>Chromatiaceae</taxon>
        <taxon>Thiorhodovibrio</taxon>
    </lineage>
</organism>
<accession>H8YZE4</accession>
<dbReference type="EMBL" id="JH603169">
    <property type="protein sequence ID" value="EIC22071.1"/>
    <property type="molecule type" value="Genomic_DNA"/>
</dbReference>
<evidence type="ECO:0000313" key="1">
    <source>
        <dbReference type="EMBL" id="EIC22071.1"/>
    </source>
</evidence>
<name>H8YZE4_9GAMM</name>
<keyword evidence="2" id="KW-1185">Reference proteome</keyword>
<dbReference type="AlphaFoldDB" id="H8YZE4"/>
<evidence type="ECO:0000313" key="2">
    <source>
        <dbReference type="Proteomes" id="UP000002964"/>
    </source>
</evidence>
<dbReference type="Proteomes" id="UP000002964">
    <property type="component" value="Unassembled WGS sequence"/>
</dbReference>
<dbReference type="OrthoDB" id="9553325at2"/>
<dbReference type="eggNOG" id="ENOG5033RSP">
    <property type="taxonomic scope" value="Bacteria"/>
</dbReference>
<sequence length="428" mass="49658">MSEEIFFFRREDTLSHEQDRYYQDLFYRVLKIGPELECGLPGGMQPNVFRAHLEKRLRPSRDLENLGELGIFDVVKEHCGVEMQVIGRHPQWNSLMEQYRQIIDILLEEKMRMRQTCGLHFHLIAVGLSERIPQIILANLWNLVRKHAPGLKYLFSGGDVSSGMCRRRQHNAHQEFMEHAPVQKDMPEIQALLKQSQKVPEHQNFFNLEHVEFDEDGRIKTFHLEMRFPDGDLVPTSIVAKTFLFLALVLKAVELSKYGLIHTGRKGSWERKKQLLDLLSNNDGELARSDTSGIGDEEIRELRQDATDLLLFLKSIFNKFTNPAYSVLKHLAERPISAYRIEGRDWRDIERDLQGHVNYPVFVDDVDKVIIKHIELGLVRGQSSADDWLGCVSAKSGVTKTEVKQRINQYLERYPSWDGEEGSYVFGR</sequence>
<evidence type="ECO:0008006" key="3">
    <source>
        <dbReference type="Google" id="ProtNLM"/>
    </source>
</evidence>
<reference evidence="1 2" key="2">
    <citation type="submission" date="2011-11" db="EMBL/GenBank/DDBJ databases">
        <authorList>
            <consortium name="US DOE Joint Genome Institute"/>
            <person name="Lucas S."/>
            <person name="Han J."/>
            <person name="Lapidus A."/>
            <person name="Cheng J.-F."/>
            <person name="Goodwin L."/>
            <person name="Pitluck S."/>
            <person name="Peters L."/>
            <person name="Ovchinnikova G."/>
            <person name="Zhang X."/>
            <person name="Detter J.C."/>
            <person name="Han C."/>
            <person name="Tapia R."/>
            <person name="Land M."/>
            <person name="Hauser L."/>
            <person name="Kyrpides N."/>
            <person name="Ivanova N."/>
            <person name="Pagani I."/>
            <person name="Vogl K."/>
            <person name="Liu Z."/>
            <person name="Overmann J."/>
            <person name="Frigaard N.-U."/>
            <person name="Bryant D."/>
            <person name="Woyke T."/>
        </authorList>
    </citation>
    <scope>NUCLEOTIDE SEQUENCE [LARGE SCALE GENOMIC DNA]</scope>
    <source>
        <strain evidence="1 2">970</strain>
    </source>
</reference>
<proteinExistence type="predicted"/>
<dbReference type="HOGENOM" id="CLU_637274_0_0_6"/>
<reference evidence="2" key="1">
    <citation type="submission" date="2011-06" db="EMBL/GenBank/DDBJ databases">
        <authorList>
            <consortium name="US DOE Joint Genome Institute (JGI-PGF)"/>
            <person name="Lucas S."/>
            <person name="Han J."/>
            <person name="Lapidus A."/>
            <person name="Cheng J.-F."/>
            <person name="Goodwin L."/>
            <person name="Pitluck S."/>
            <person name="Peters L."/>
            <person name="Land M.L."/>
            <person name="Hauser L."/>
            <person name="Vogl K."/>
            <person name="Liu Z."/>
            <person name="Overmann J."/>
            <person name="Frigaard N.-U."/>
            <person name="Bryant D.A."/>
            <person name="Woyke T.J."/>
        </authorList>
    </citation>
    <scope>NUCLEOTIDE SEQUENCE [LARGE SCALE GENOMIC DNA]</scope>
    <source>
        <strain evidence="2">970</strain>
    </source>
</reference>